<proteinExistence type="predicted"/>
<accession>V6LZC7</accession>
<dbReference type="CDD" id="cd00093">
    <property type="entry name" value="HTH_XRE"/>
    <property type="match status" value="1"/>
</dbReference>
<dbReference type="InterPro" id="IPR001387">
    <property type="entry name" value="Cro/C1-type_HTH"/>
</dbReference>
<keyword evidence="3" id="KW-1185">Reference proteome</keyword>
<protein>
    <submittedName>
        <fullName evidence="2">DNA-binding protein</fullName>
    </submittedName>
</protein>
<dbReference type="Gene3D" id="1.10.260.40">
    <property type="entry name" value="lambda repressor-like DNA-binding domains"/>
    <property type="match status" value="1"/>
</dbReference>
<dbReference type="eggNOG" id="COG1476">
    <property type="taxonomic scope" value="Bacteria"/>
</dbReference>
<dbReference type="SMART" id="SM00530">
    <property type="entry name" value="HTH_XRE"/>
    <property type="match status" value="1"/>
</dbReference>
<dbReference type="RefSeq" id="WP_023558980.1">
    <property type="nucleotide sequence ID" value="NZ_KI629786.1"/>
</dbReference>
<reference evidence="2 3" key="1">
    <citation type="journal article" date="2014" name="Genome Announc.">
        <title>Draft Genome Sequence of Brevibacillus panacihumi Strain W25, a Halotolerant Hydrocarbon-Degrading Bacterium.</title>
        <authorList>
            <person name="Wang X."/>
            <person name="Jin D."/>
            <person name="Zhou L."/>
            <person name="Wu L."/>
            <person name="An W."/>
            <person name="Chen Y."/>
            <person name="Zhao L."/>
        </authorList>
    </citation>
    <scope>NUCLEOTIDE SEQUENCE [LARGE SCALE GENOMIC DNA]</scope>
    <source>
        <strain evidence="2 3">W25</strain>
    </source>
</reference>
<dbReference type="Proteomes" id="UP000017973">
    <property type="component" value="Unassembled WGS sequence"/>
</dbReference>
<dbReference type="GO" id="GO:0003677">
    <property type="term" value="F:DNA binding"/>
    <property type="evidence" value="ECO:0007669"/>
    <property type="project" value="UniProtKB-KW"/>
</dbReference>
<dbReference type="OrthoDB" id="2662407at2"/>
<dbReference type="STRING" id="1408254.T458_26005"/>
<keyword evidence="2" id="KW-0238">DNA-binding</keyword>
<name>V6LZC7_9BACL</name>
<dbReference type="PATRIC" id="fig|1408254.3.peg.5076"/>
<dbReference type="HOGENOM" id="CLU_066192_46_3_9"/>
<dbReference type="InterPro" id="IPR010982">
    <property type="entry name" value="Lambda_DNA-bd_dom_sf"/>
</dbReference>
<dbReference type="Pfam" id="PF01381">
    <property type="entry name" value="HTH_3"/>
    <property type="match status" value="1"/>
</dbReference>
<dbReference type="AlphaFoldDB" id="V6LZC7"/>
<sequence length="70" mass="8166">MKEIDLAYIIQRRLERGLTQQEMAESLGFKHASSYLKYEKGEYEFKAGHLPILAKKLHCGLQDLFGRTYC</sequence>
<comment type="caution">
    <text evidence="2">The sequence shown here is derived from an EMBL/GenBank/DDBJ whole genome shotgun (WGS) entry which is preliminary data.</text>
</comment>
<evidence type="ECO:0000313" key="2">
    <source>
        <dbReference type="EMBL" id="EST51821.1"/>
    </source>
</evidence>
<dbReference type="EMBL" id="AYJU01000018">
    <property type="protein sequence ID" value="EST51821.1"/>
    <property type="molecule type" value="Genomic_DNA"/>
</dbReference>
<feature type="domain" description="HTH cro/C1-type" evidence="1">
    <location>
        <begin position="9"/>
        <end position="64"/>
    </location>
</feature>
<gene>
    <name evidence="2" type="ORF">T458_26005</name>
</gene>
<evidence type="ECO:0000259" key="1">
    <source>
        <dbReference type="PROSITE" id="PS50943"/>
    </source>
</evidence>
<organism evidence="2 3">
    <name type="scientific">Brevibacillus panacihumi W25</name>
    <dbReference type="NCBI Taxonomy" id="1408254"/>
    <lineage>
        <taxon>Bacteria</taxon>
        <taxon>Bacillati</taxon>
        <taxon>Bacillota</taxon>
        <taxon>Bacilli</taxon>
        <taxon>Bacillales</taxon>
        <taxon>Paenibacillaceae</taxon>
        <taxon>Brevibacillus</taxon>
    </lineage>
</organism>
<dbReference type="SUPFAM" id="SSF47413">
    <property type="entry name" value="lambda repressor-like DNA-binding domains"/>
    <property type="match status" value="1"/>
</dbReference>
<dbReference type="PROSITE" id="PS50943">
    <property type="entry name" value="HTH_CROC1"/>
    <property type="match status" value="1"/>
</dbReference>
<evidence type="ECO:0000313" key="3">
    <source>
        <dbReference type="Proteomes" id="UP000017973"/>
    </source>
</evidence>